<dbReference type="RefSeq" id="WP_260860907.1">
    <property type="nucleotide sequence ID" value="NZ_OCTY01000002.1"/>
</dbReference>
<organism evidence="14 15">
    <name type="scientific">Mycobacterium simulans</name>
    <dbReference type="NCBI Taxonomy" id="627089"/>
    <lineage>
        <taxon>Bacteria</taxon>
        <taxon>Bacillati</taxon>
        <taxon>Actinomycetota</taxon>
        <taxon>Actinomycetes</taxon>
        <taxon>Mycobacteriales</taxon>
        <taxon>Mycobacteriaceae</taxon>
        <taxon>Mycobacterium</taxon>
    </lineage>
</organism>
<comment type="subcellular location">
    <subcellularLocation>
        <location evidence="1">Membrane</location>
        <topology evidence="1">Multi-pass membrane protein</topology>
    </subcellularLocation>
</comment>
<evidence type="ECO:0000256" key="2">
    <source>
        <dbReference type="ARBA" id="ARBA00022553"/>
    </source>
</evidence>
<evidence type="ECO:0000256" key="8">
    <source>
        <dbReference type="ARBA" id="ARBA00022989"/>
    </source>
</evidence>
<dbReference type="GO" id="GO:0016301">
    <property type="term" value="F:kinase activity"/>
    <property type="evidence" value="ECO:0007669"/>
    <property type="project" value="UniProtKB-KW"/>
</dbReference>
<evidence type="ECO:0000313" key="14">
    <source>
        <dbReference type="EMBL" id="SOJ52759.1"/>
    </source>
</evidence>
<dbReference type="InterPro" id="IPR025201">
    <property type="entry name" value="KdpD_TM"/>
</dbReference>
<evidence type="ECO:0000256" key="12">
    <source>
        <dbReference type="SAM" id="Phobius"/>
    </source>
</evidence>
<dbReference type="Pfam" id="PF13493">
    <property type="entry name" value="DUF4118"/>
    <property type="match status" value="1"/>
</dbReference>
<protein>
    <recommendedName>
        <fullName evidence="13">Sensor protein KdpD transmembrane domain-containing protein</fullName>
    </recommendedName>
</protein>
<dbReference type="GO" id="GO:0005524">
    <property type="term" value="F:ATP binding"/>
    <property type="evidence" value="ECO:0007669"/>
    <property type="project" value="UniProtKB-KW"/>
</dbReference>
<keyword evidence="2" id="KW-0597">Phosphoprotein</keyword>
<dbReference type="AlphaFoldDB" id="A0A7Z7IIL5"/>
<evidence type="ECO:0000256" key="6">
    <source>
        <dbReference type="ARBA" id="ARBA00022777"/>
    </source>
</evidence>
<gene>
    <name evidence="14" type="ORF">MSIMFB_00267</name>
</gene>
<evidence type="ECO:0000256" key="11">
    <source>
        <dbReference type="SAM" id="MobiDB-lite"/>
    </source>
</evidence>
<reference evidence="14 15" key="1">
    <citation type="submission" date="2017-10" db="EMBL/GenBank/DDBJ databases">
        <authorList>
            <consortium name="Urmite Genomes"/>
        </authorList>
    </citation>
    <scope>NUCLEOTIDE SEQUENCE [LARGE SCALE GENOMIC DNA]</scope>
    <source>
        <strain evidence="14 15">FB-527</strain>
    </source>
</reference>
<feature type="domain" description="Sensor protein KdpD transmembrane" evidence="13">
    <location>
        <begin position="22"/>
        <end position="127"/>
    </location>
</feature>
<keyword evidence="4 12" id="KW-0812">Transmembrane</keyword>
<keyword evidence="5" id="KW-0547">Nucleotide-binding</keyword>
<keyword evidence="10 12" id="KW-0472">Membrane</keyword>
<proteinExistence type="predicted"/>
<evidence type="ECO:0000256" key="4">
    <source>
        <dbReference type="ARBA" id="ARBA00022692"/>
    </source>
</evidence>
<evidence type="ECO:0000259" key="13">
    <source>
        <dbReference type="Pfam" id="PF13493"/>
    </source>
</evidence>
<dbReference type="InterPro" id="IPR038318">
    <property type="entry name" value="KdpD_sf"/>
</dbReference>
<evidence type="ECO:0000256" key="7">
    <source>
        <dbReference type="ARBA" id="ARBA00022840"/>
    </source>
</evidence>
<dbReference type="Gene3D" id="1.20.120.620">
    <property type="entry name" value="Backbone structure of the membrane domain of e. Coli histidine kinase receptor kdpd"/>
    <property type="match status" value="1"/>
</dbReference>
<keyword evidence="6" id="KW-0418">Kinase</keyword>
<keyword evidence="7" id="KW-0067">ATP-binding</keyword>
<keyword evidence="3" id="KW-0808">Transferase</keyword>
<name>A0A7Z7IIL5_9MYCO</name>
<evidence type="ECO:0000313" key="15">
    <source>
        <dbReference type="Proteomes" id="UP000554965"/>
    </source>
</evidence>
<keyword evidence="15" id="KW-1185">Reference proteome</keyword>
<feature type="transmembrane region" description="Helical" evidence="12">
    <location>
        <begin position="50"/>
        <end position="77"/>
    </location>
</feature>
<feature type="transmembrane region" description="Helical" evidence="12">
    <location>
        <begin position="97"/>
        <end position="114"/>
    </location>
</feature>
<feature type="region of interest" description="Disordered" evidence="11">
    <location>
        <begin position="144"/>
        <end position="171"/>
    </location>
</feature>
<dbReference type="EMBL" id="OCTY01000002">
    <property type="protein sequence ID" value="SOJ52759.1"/>
    <property type="molecule type" value="Genomic_DNA"/>
</dbReference>
<feature type="transmembrane region" description="Helical" evidence="12">
    <location>
        <begin position="20"/>
        <end position="38"/>
    </location>
</feature>
<evidence type="ECO:0000256" key="3">
    <source>
        <dbReference type="ARBA" id="ARBA00022679"/>
    </source>
</evidence>
<evidence type="ECO:0000256" key="9">
    <source>
        <dbReference type="ARBA" id="ARBA00023012"/>
    </source>
</evidence>
<keyword evidence="9" id="KW-0902">Two-component regulatory system</keyword>
<keyword evidence="8 12" id="KW-1133">Transmembrane helix</keyword>
<evidence type="ECO:0000256" key="5">
    <source>
        <dbReference type="ARBA" id="ARBA00022741"/>
    </source>
</evidence>
<evidence type="ECO:0000256" key="10">
    <source>
        <dbReference type="ARBA" id="ARBA00023136"/>
    </source>
</evidence>
<dbReference type="GO" id="GO:0000160">
    <property type="term" value="P:phosphorelay signal transduction system"/>
    <property type="evidence" value="ECO:0007669"/>
    <property type="project" value="UniProtKB-KW"/>
</dbReference>
<sequence>MRAPLQSIPLSRSPLPLPLGLAVAAGLVAVETAVMLLFKMLAPDNAFGVLYLIGVLVIAVGWGAGLTAGMAVISAIAYDHFRRWPDTGQVLTQLQDWVVLVVFVVVALVAHALARTARTRAADAEERRHEADANWEALRACPGRSASRASPSCVTRCARSPGIRDFPGRRR</sequence>
<accession>A0A7Z7IIL5</accession>
<comment type="caution">
    <text evidence="14">The sequence shown here is derived from an EMBL/GenBank/DDBJ whole genome shotgun (WGS) entry which is preliminary data.</text>
</comment>
<dbReference type="Proteomes" id="UP000554965">
    <property type="component" value="Unassembled WGS sequence"/>
</dbReference>
<dbReference type="GO" id="GO:0016020">
    <property type="term" value="C:membrane"/>
    <property type="evidence" value="ECO:0007669"/>
    <property type="project" value="UniProtKB-SubCell"/>
</dbReference>
<evidence type="ECO:0000256" key="1">
    <source>
        <dbReference type="ARBA" id="ARBA00004141"/>
    </source>
</evidence>